<proteinExistence type="predicted"/>
<dbReference type="EMBL" id="CAFBQH010000040">
    <property type="protein sequence ID" value="CAB5049287.1"/>
    <property type="molecule type" value="Genomic_DNA"/>
</dbReference>
<dbReference type="AlphaFoldDB" id="A0A6J7T7Z1"/>
<gene>
    <name evidence="2" type="ORF">UFOPK4179_00880</name>
    <name evidence="3" type="ORF">UFOPK4293_00785</name>
</gene>
<evidence type="ECO:0000313" key="2">
    <source>
        <dbReference type="EMBL" id="CAB4368085.1"/>
    </source>
</evidence>
<sequence>MKFIRQVLLAISIGGIVATALRTRSKTTNAPSQGGWREVTPQR</sequence>
<organism evidence="3">
    <name type="scientific">freshwater metagenome</name>
    <dbReference type="NCBI Taxonomy" id="449393"/>
    <lineage>
        <taxon>unclassified sequences</taxon>
        <taxon>metagenomes</taxon>
        <taxon>ecological metagenomes</taxon>
    </lineage>
</organism>
<protein>
    <submittedName>
        <fullName evidence="3">Unannotated protein</fullName>
    </submittedName>
</protein>
<accession>A0A6J7T7Z1</accession>
<evidence type="ECO:0000313" key="3">
    <source>
        <dbReference type="EMBL" id="CAB5049287.1"/>
    </source>
</evidence>
<feature type="region of interest" description="Disordered" evidence="1">
    <location>
        <begin position="24"/>
        <end position="43"/>
    </location>
</feature>
<reference evidence="3" key="1">
    <citation type="submission" date="2020-05" db="EMBL/GenBank/DDBJ databases">
        <authorList>
            <person name="Chiriac C."/>
            <person name="Salcher M."/>
            <person name="Ghai R."/>
            <person name="Kavagutti S V."/>
        </authorList>
    </citation>
    <scope>NUCLEOTIDE SEQUENCE</scope>
</reference>
<evidence type="ECO:0000256" key="1">
    <source>
        <dbReference type="SAM" id="MobiDB-lite"/>
    </source>
</evidence>
<dbReference type="EMBL" id="CAETWZ010000080">
    <property type="protein sequence ID" value="CAB4368085.1"/>
    <property type="molecule type" value="Genomic_DNA"/>
</dbReference>
<name>A0A6J7T7Z1_9ZZZZ</name>